<dbReference type="Gene3D" id="3.40.640.10">
    <property type="entry name" value="Type I PLP-dependent aspartate aminotransferase-like (Major domain)"/>
    <property type="match status" value="2"/>
</dbReference>
<feature type="region of interest" description="Disordered" evidence="4">
    <location>
        <begin position="27"/>
        <end position="59"/>
    </location>
</feature>
<evidence type="ECO:0000256" key="5">
    <source>
        <dbReference type="SAM" id="Phobius"/>
    </source>
</evidence>
<evidence type="ECO:0000259" key="7">
    <source>
        <dbReference type="Pfam" id="PF23262"/>
    </source>
</evidence>
<sequence>MVVKMMQRILPRAFSGKASLHRCTPTASKSTLSQQLEENESPLPKMPPFDYTPPPYSGPSAEEILSKRLQFLSPAVFHFFKNPLSLVDGKMQYLFDEKGRRYLDAFGGIATVCCGHCHPHVVDAIVNQTKRLQHSTILYLNPAIAEFAEALSAKFPGISSWNNGATAQSSYKFNVVQTGVHHAQNPDQYRGVFGSDGLKYAIDVDDIITYGTSGRVAAFIAEAIQGVGGIMELAPGYLPAVYSSIRKAGGLCIADEVQSGFSRTGSHFWGFEAHGVVPDIVTMAKESYDNKCYHKRARTFFKLSTYCLQGIGNGIPLGAVVTTPEIAKVLAYRSYFNTFGGNPVYCCWACCSSIIGDVRGRGLMLGVELVKDRQLKTPAKVETLHVMDQMKEMGILIGKGGFFGNVFRITPPLCFTKDDAASALKSLEIKLPAGQGDAETSPHAMFSAPETIISKFSLLKFRKFKLLIINGSPMADSHRHHMASIHQWFKLQFSGLLLRAQETPLHLPTPAQQLGFRLRRRQTPRLDFRPRSSPSPLWLVLIIGSFLGLVGYGVQFLFLANHLFSLSYWHVFLLTVLSGNSICWINTVCYILAIKNFPYDRHFAIGLSTSYVGLSAKIYTDIVDVVSAASPTQRAKAFLFLNSVLPLLVCIVSMPLARNIADARKSRKLAGGFFTLFMITIVTGLFAVISSFTSLGSRVLPLVGMVVLLLSPLMTPLAEKVGEKLQKRCLIRVCDEGFGSSSGLSGMESGEIKDQEFCGLEGEEIGAMSMVRRVEFWLYFFVYLFGATLGLVYLNNLGQIAESRGCLRTSSLVSVASAFGFFGRLLPCLLDYFSSSDGGDDGPNVRSVLPAGGQQAGVGTLYQHSRDRRVHRCNHFHIRLDNDGAVWGEEFRRESQHLGVEYPRGVVPVWGLGSAALQERRRRRRELHGREVLPNNFLDLGMFVCFGNFVGFDPSFKNQKIIRIV</sequence>
<reference evidence="8" key="2">
    <citation type="journal article" date="2024" name="Plant">
        <title>Genomic evolution and insights into agronomic trait innovations of Sesamum species.</title>
        <authorList>
            <person name="Miao H."/>
            <person name="Wang L."/>
            <person name="Qu L."/>
            <person name="Liu H."/>
            <person name="Sun Y."/>
            <person name="Le M."/>
            <person name="Wang Q."/>
            <person name="Wei S."/>
            <person name="Zheng Y."/>
            <person name="Lin W."/>
            <person name="Duan Y."/>
            <person name="Cao H."/>
            <person name="Xiong S."/>
            <person name="Wang X."/>
            <person name="Wei L."/>
            <person name="Li C."/>
            <person name="Ma Q."/>
            <person name="Ju M."/>
            <person name="Zhao R."/>
            <person name="Li G."/>
            <person name="Mu C."/>
            <person name="Tian Q."/>
            <person name="Mei H."/>
            <person name="Zhang T."/>
            <person name="Gao T."/>
            <person name="Zhang H."/>
        </authorList>
    </citation>
    <scope>NUCLEOTIDE SEQUENCE</scope>
    <source>
        <strain evidence="8">K16</strain>
    </source>
</reference>
<organism evidence="8 9">
    <name type="scientific">Sesamum angolense</name>
    <dbReference type="NCBI Taxonomy" id="2727404"/>
    <lineage>
        <taxon>Eukaryota</taxon>
        <taxon>Viridiplantae</taxon>
        <taxon>Streptophyta</taxon>
        <taxon>Embryophyta</taxon>
        <taxon>Tracheophyta</taxon>
        <taxon>Spermatophyta</taxon>
        <taxon>Magnoliopsida</taxon>
        <taxon>eudicotyledons</taxon>
        <taxon>Gunneridae</taxon>
        <taxon>Pentapetalae</taxon>
        <taxon>asterids</taxon>
        <taxon>lamiids</taxon>
        <taxon>Lamiales</taxon>
        <taxon>Pedaliaceae</taxon>
        <taxon>Sesamum</taxon>
    </lineage>
</organism>
<keyword evidence="8" id="KW-0808">Transferase</keyword>
<feature type="compositionally biased region" description="Pro residues" evidence="4">
    <location>
        <begin position="44"/>
        <end position="57"/>
    </location>
</feature>
<comment type="caution">
    <text evidence="8">The sequence shown here is derived from an EMBL/GenBank/DDBJ whole genome shotgun (WGS) entry which is preliminary data.</text>
</comment>
<dbReference type="Pfam" id="PF00202">
    <property type="entry name" value="Aminotran_3"/>
    <property type="match status" value="3"/>
</dbReference>
<dbReference type="GO" id="GO:0030170">
    <property type="term" value="F:pyridoxal phosphate binding"/>
    <property type="evidence" value="ECO:0007669"/>
    <property type="project" value="InterPro"/>
</dbReference>
<dbReference type="GO" id="GO:0008483">
    <property type="term" value="F:transaminase activity"/>
    <property type="evidence" value="ECO:0007669"/>
    <property type="project" value="UniProtKB-KW"/>
</dbReference>
<dbReference type="InterPro" id="IPR056555">
    <property type="entry name" value="NFD4_C"/>
</dbReference>
<keyword evidence="8" id="KW-0032">Aminotransferase</keyword>
<feature type="transmembrane region" description="Helical" evidence="5">
    <location>
        <begin position="699"/>
        <end position="718"/>
    </location>
</feature>
<dbReference type="InterPro" id="IPR005814">
    <property type="entry name" value="Aminotrans_3"/>
</dbReference>
<dbReference type="InterPro" id="IPR015421">
    <property type="entry name" value="PyrdxlP-dep_Trfase_major"/>
</dbReference>
<dbReference type="Pfam" id="PF06813">
    <property type="entry name" value="Nodulin-like"/>
    <property type="match status" value="1"/>
</dbReference>
<dbReference type="CDD" id="cd00610">
    <property type="entry name" value="OAT_like"/>
    <property type="match status" value="1"/>
</dbReference>
<reference evidence="8" key="1">
    <citation type="submission" date="2020-06" db="EMBL/GenBank/DDBJ databases">
        <authorList>
            <person name="Li T."/>
            <person name="Hu X."/>
            <person name="Zhang T."/>
            <person name="Song X."/>
            <person name="Zhang H."/>
            <person name="Dai N."/>
            <person name="Sheng W."/>
            <person name="Hou X."/>
            <person name="Wei L."/>
        </authorList>
    </citation>
    <scope>NUCLEOTIDE SEQUENCE</scope>
    <source>
        <strain evidence="8">K16</strain>
        <tissue evidence="8">Leaf</tissue>
    </source>
</reference>
<feature type="compositionally biased region" description="Polar residues" evidence="4">
    <location>
        <begin position="27"/>
        <end position="36"/>
    </location>
</feature>
<feature type="transmembrane region" description="Helical" evidence="5">
    <location>
        <begin position="571"/>
        <end position="593"/>
    </location>
</feature>
<dbReference type="SUPFAM" id="SSF103473">
    <property type="entry name" value="MFS general substrate transporter"/>
    <property type="match status" value="1"/>
</dbReference>
<feature type="transmembrane region" description="Helical" evidence="5">
    <location>
        <begin position="776"/>
        <end position="794"/>
    </location>
</feature>
<feature type="domain" description="NFD4 C-terminal" evidence="7">
    <location>
        <begin position="763"/>
        <end position="834"/>
    </location>
</feature>
<dbReference type="EMBL" id="JACGWL010000002">
    <property type="protein sequence ID" value="KAK4407741.1"/>
    <property type="molecule type" value="Genomic_DNA"/>
</dbReference>
<feature type="domain" description="Nodulin-like" evidence="6">
    <location>
        <begin position="535"/>
        <end position="716"/>
    </location>
</feature>
<evidence type="ECO:0000313" key="8">
    <source>
        <dbReference type="EMBL" id="KAK4407741.1"/>
    </source>
</evidence>
<dbReference type="PANTHER" id="PTHR45688:SF16">
    <property type="entry name" value="ALANINE-GLYOXYLATE AMINOTRANSFERASE-LIKE PROTEIN"/>
    <property type="match status" value="1"/>
</dbReference>
<dbReference type="AlphaFoldDB" id="A0AAE1X9I3"/>
<dbReference type="InterPro" id="IPR036259">
    <property type="entry name" value="MFS_trans_sf"/>
</dbReference>
<keyword evidence="2" id="KW-0663">Pyridoxal phosphate</keyword>
<dbReference type="Gene3D" id="3.90.1150.10">
    <property type="entry name" value="Aspartate Aminotransferase, domain 1"/>
    <property type="match status" value="2"/>
</dbReference>
<keyword evidence="5" id="KW-1133">Transmembrane helix</keyword>
<evidence type="ECO:0000256" key="2">
    <source>
        <dbReference type="ARBA" id="ARBA00022898"/>
    </source>
</evidence>
<gene>
    <name evidence="8" type="ORF">Sango_0355100</name>
</gene>
<dbReference type="GO" id="GO:0005739">
    <property type="term" value="C:mitochondrion"/>
    <property type="evidence" value="ECO:0007669"/>
    <property type="project" value="TreeGrafter"/>
</dbReference>
<dbReference type="InterPro" id="IPR015422">
    <property type="entry name" value="PyrdxlP-dep_Trfase_small"/>
</dbReference>
<proteinExistence type="inferred from homology"/>
<feature type="transmembrane region" description="Helical" evidence="5">
    <location>
        <begin position="537"/>
        <end position="559"/>
    </location>
</feature>
<evidence type="ECO:0000256" key="3">
    <source>
        <dbReference type="ARBA" id="ARBA00044504"/>
    </source>
</evidence>
<comment type="similarity">
    <text evidence="3">Belongs to the major facilitator superfamily. Phosphate:H(+) symporter (TC 2.A.1.9) family.</text>
</comment>
<name>A0AAE1X9I3_9LAMI</name>
<evidence type="ECO:0000256" key="1">
    <source>
        <dbReference type="ARBA" id="ARBA00008954"/>
    </source>
</evidence>
<feature type="transmembrane region" description="Helical" evidence="5">
    <location>
        <begin position="637"/>
        <end position="657"/>
    </location>
</feature>
<dbReference type="InterPro" id="IPR015424">
    <property type="entry name" value="PyrdxlP-dep_Trfase"/>
</dbReference>
<dbReference type="Pfam" id="PF23262">
    <property type="entry name" value="NFD4_C"/>
    <property type="match status" value="1"/>
</dbReference>
<dbReference type="Proteomes" id="UP001289374">
    <property type="component" value="Unassembled WGS sequence"/>
</dbReference>
<feature type="transmembrane region" description="Helical" evidence="5">
    <location>
        <begin position="669"/>
        <end position="693"/>
    </location>
</feature>
<keyword evidence="9" id="KW-1185">Reference proteome</keyword>
<comment type="similarity">
    <text evidence="1">Belongs to the class-III pyridoxal-phosphate-dependent aminotransferase family.</text>
</comment>
<evidence type="ECO:0000259" key="6">
    <source>
        <dbReference type="Pfam" id="PF06813"/>
    </source>
</evidence>
<protein>
    <submittedName>
        <fullName evidence="8">Alanine--glyoxylate aminotransferase 23, mitochondrial</fullName>
    </submittedName>
</protein>
<evidence type="ECO:0000256" key="4">
    <source>
        <dbReference type="SAM" id="MobiDB-lite"/>
    </source>
</evidence>
<evidence type="ECO:0000313" key="9">
    <source>
        <dbReference type="Proteomes" id="UP001289374"/>
    </source>
</evidence>
<dbReference type="PANTHER" id="PTHR45688">
    <property type="match status" value="1"/>
</dbReference>
<keyword evidence="5" id="KW-0472">Membrane</keyword>
<accession>A0AAE1X9I3</accession>
<keyword evidence="5" id="KW-0812">Transmembrane</keyword>
<dbReference type="InterPro" id="IPR010658">
    <property type="entry name" value="Nodulin-like"/>
</dbReference>
<dbReference type="SUPFAM" id="SSF53383">
    <property type="entry name" value="PLP-dependent transferases"/>
    <property type="match status" value="1"/>
</dbReference>